<feature type="transmembrane region" description="Helical" evidence="1">
    <location>
        <begin position="167"/>
        <end position="189"/>
    </location>
</feature>
<dbReference type="Pfam" id="PF14329">
    <property type="entry name" value="DUF4386"/>
    <property type="match status" value="1"/>
</dbReference>
<keyword evidence="3" id="KW-1185">Reference proteome</keyword>
<feature type="transmembrane region" description="Helical" evidence="1">
    <location>
        <begin position="6"/>
        <end position="29"/>
    </location>
</feature>
<feature type="transmembrane region" description="Helical" evidence="1">
    <location>
        <begin position="84"/>
        <end position="110"/>
    </location>
</feature>
<feature type="transmembrane region" description="Helical" evidence="1">
    <location>
        <begin position="201"/>
        <end position="222"/>
    </location>
</feature>
<dbReference type="OrthoDB" id="1162205at2"/>
<keyword evidence="1" id="KW-0812">Transmembrane</keyword>
<evidence type="ECO:0000313" key="3">
    <source>
        <dbReference type="Proteomes" id="UP000199297"/>
    </source>
</evidence>
<evidence type="ECO:0008006" key="4">
    <source>
        <dbReference type="Google" id="ProtNLM"/>
    </source>
</evidence>
<reference evidence="3" key="1">
    <citation type="submission" date="2016-10" db="EMBL/GenBank/DDBJ databases">
        <authorList>
            <person name="Varghese N."/>
            <person name="Submissions S."/>
        </authorList>
    </citation>
    <scope>NUCLEOTIDE SEQUENCE [LARGE SCALE GENOMIC DNA]</scope>
    <source>
        <strain evidence="3">CGMCC 1.9127</strain>
    </source>
</reference>
<organism evidence="2 3">
    <name type="scientific">Colwellia chukchiensis</name>
    <dbReference type="NCBI Taxonomy" id="641665"/>
    <lineage>
        <taxon>Bacteria</taxon>
        <taxon>Pseudomonadati</taxon>
        <taxon>Pseudomonadota</taxon>
        <taxon>Gammaproteobacteria</taxon>
        <taxon>Alteromonadales</taxon>
        <taxon>Colwelliaceae</taxon>
        <taxon>Colwellia</taxon>
    </lineage>
</organism>
<keyword evidence="1" id="KW-0472">Membrane</keyword>
<keyword evidence="1" id="KW-1133">Transmembrane helix</keyword>
<sequence length="225" mass="24304">MSLLKWGGLAAIVEACTYIFGFILFFGILNTTGLETPKQYLSFVIEHRDSYFLGYLISGILFSLALIILVHATYQTFKQVSPEFINITTIIGYLWAGLVLASSLIFLSSLGPIAKYHAIDPDAALVINRSITIVVDALGGGIELVGALWVLAISYVGLKGKIFSQWLHYWGVLVGLAGVLTIFAGFSFLADNGFFSTTTAIFGLGQIVWFLGLGFAMLNAGAKQA</sequence>
<dbReference type="EMBL" id="FOBI01000005">
    <property type="protein sequence ID" value="SEL08080.1"/>
    <property type="molecule type" value="Genomic_DNA"/>
</dbReference>
<feature type="transmembrane region" description="Helical" evidence="1">
    <location>
        <begin position="50"/>
        <end position="72"/>
    </location>
</feature>
<protein>
    <recommendedName>
        <fullName evidence="4">DUF4386 domain-containing protein</fullName>
    </recommendedName>
</protein>
<accession>A0A1H7M9S5</accession>
<gene>
    <name evidence="2" type="ORF">SAMN05216262_105159</name>
</gene>
<dbReference type="RefSeq" id="WP_085284549.1">
    <property type="nucleotide sequence ID" value="NZ_FOBI01000005.1"/>
</dbReference>
<dbReference type="Proteomes" id="UP000199297">
    <property type="component" value="Unassembled WGS sequence"/>
</dbReference>
<dbReference type="AlphaFoldDB" id="A0A1H7M9S5"/>
<feature type="transmembrane region" description="Helical" evidence="1">
    <location>
        <begin position="131"/>
        <end position="155"/>
    </location>
</feature>
<dbReference type="STRING" id="641665.GCA_002104455_03016"/>
<evidence type="ECO:0000256" key="1">
    <source>
        <dbReference type="SAM" id="Phobius"/>
    </source>
</evidence>
<dbReference type="InterPro" id="IPR025495">
    <property type="entry name" value="DUF4386"/>
</dbReference>
<name>A0A1H7M9S5_9GAMM</name>
<proteinExistence type="predicted"/>
<evidence type="ECO:0000313" key="2">
    <source>
        <dbReference type="EMBL" id="SEL08080.1"/>
    </source>
</evidence>